<reference evidence="2 3" key="1">
    <citation type="submission" date="2017-04" db="EMBL/GenBank/DDBJ databases">
        <title>Draft genome sequence of Marssonina coronaria NL1: causal agent of apple blotch.</title>
        <authorList>
            <person name="Cheng Q."/>
        </authorList>
    </citation>
    <scope>NUCLEOTIDE SEQUENCE [LARGE SCALE GENOMIC DNA]</scope>
    <source>
        <strain evidence="2 3">NL1</strain>
    </source>
</reference>
<organism evidence="2 3">
    <name type="scientific">Diplocarpon coronariae</name>
    <dbReference type="NCBI Taxonomy" id="2795749"/>
    <lineage>
        <taxon>Eukaryota</taxon>
        <taxon>Fungi</taxon>
        <taxon>Dikarya</taxon>
        <taxon>Ascomycota</taxon>
        <taxon>Pezizomycotina</taxon>
        <taxon>Leotiomycetes</taxon>
        <taxon>Helotiales</taxon>
        <taxon>Drepanopezizaceae</taxon>
        <taxon>Diplocarpon</taxon>
    </lineage>
</organism>
<dbReference type="STRING" id="503106.A0A218YWF8"/>
<dbReference type="InParanoid" id="A0A218YWF8"/>
<dbReference type="Gene3D" id="1.20.1250.20">
    <property type="entry name" value="MFS general substrate transporter like domains"/>
    <property type="match status" value="1"/>
</dbReference>
<keyword evidence="1" id="KW-1133">Transmembrane helix</keyword>
<keyword evidence="3" id="KW-1185">Reference proteome</keyword>
<dbReference type="AlphaFoldDB" id="A0A218YWF8"/>
<keyword evidence="1" id="KW-0812">Transmembrane</keyword>
<comment type="caution">
    <text evidence="2">The sequence shown here is derived from an EMBL/GenBank/DDBJ whole genome shotgun (WGS) entry which is preliminary data.</text>
</comment>
<dbReference type="Proteomes" id="UP000242519">
    <property type="component" value="Unassembled WGS sequence"/>
</dbReference>
<feature type="transmembrane region" description="Helical" evidence="1">
    <location>
        <begin position="63"/>
        <end position="79"/>
    </location>
</feature>
<feature type="transmembrane region" description="Helical" evidence="1">
    <location>
        <begin position="34"/>
        <end position="57"/>
    </location>
</feature>
<evidence type="ECO:0000256" key="1">
    <source>
        <dbReference type="SAM" id="Phobius"/>
    </source>
</evidence>
<proteinExistence type="predicted"/>
<keyword evidence="1" id="KW-0472">Membrane</keyword>
<accession>A0A218YWF8</accession>
<sequence>MQRVINSILDIINFAAALGMECASLSNKLGRRALSLLATGGMCASFVFGTICAAQFVKIGVTAAANAEIAFIFIYHVFCNGARPALRIGYAVEISHCIQASC</sequence>
<protein>
    <submittedName>
        <fullName evidence="2">Uncharacterized protein</fullName>
    </submittedName>
</protein>
<name>A0A218YWF8_9HELO</name>
<evidence type="ECO:0000313" key="2">
    <source>
        <dbReference type="EMBL" id="OWO98902.1"/>
    </source>
</evidence>
<gene>
    <name evidence="2" type="ORF">B2J93_9573</name>
</gene>
<dbReference type="InterPro" id="IPR036259">
    <property type="entry name" value="MFS_trans_sf"/>
</dbReference>
<dbReference type="EMBL" id="MZNU01000375">
    <property type="protein sequence ID" value="OWO98902.1"/>
    <property type="molecule type" value="Genomic_DNA"/>
</dbReference>
<evidence type="ECO:0000313" key="3">
    <source>
        <dbReference type="Proteomes" id="UP000242519"/>
    </source>
</evidence>